<protein>
    <submittedName>
        <fullName evidence="4">Polyhydroxyalkanoate synthesis repressor PhaR</fullName>
    </submittedName>
</protein>
<dbReference type="RefSeq" id="WP_211423726.1">
    <property type="nucleotide sequence ID" value="NZ_CP072643.1"/>
</dbReference>
<name>A0ABX8B739_9BACT</name>
<feature type="compositionally biased region" description="Basic and acidic residues" evidence="1">
    <location>
        <begin position="157"/>
        <end position="168"/>
    </location>
</feature>
<evidence type="ECO:0000256" key="1">
    <source>
        <dbReference type="SAM" id="MobiDB-lite"/>
    </source>
</evidence>
<proteinExistence type="predicted"/>
<keyword evidence="5" id="KW-1185">Reference proteome</keyword>
<evidence type="ECO:0000313" key="5">
    <source>
        <dbReference type="Proteomes" id="UP000677668"/>
    </source>
</evidence>
<dbReference type="Proteomes" id="UP000677668">
    <property type="component" value="Chromosome 2"/>
</dbReference>
<evidence type="ECO:0000259" key="3">
    <source>
        <dbReference type="Pfam" id="PF07879"/>
    </source>
</evidence>
<sequence length="175" mass="19991">MPDTRTIKRYGNRRLYDTASGGYLTSQDVVDIIRQGYDIRVVDSRTGEDVTKPVLVNIILEEEKLRQNLLPVSFLLQLIRLQGETLQDFFQNYLTASLEAYLKTRQEFDRRFREWLNLGAAMSGLGSADADAVSPVPAPPPARLAAKRPARRQSKNQSKDQPRRQTERKSRRSPS</sequence>
<dbReference type="InterPro" id="IPR012909">
    <property type="entry name" value="PHA_DNA-bd_N"/>
</dbReference>
<dbReference type="Pfam" id="PF07879">
    <property type="entry name" value="PHB_acc_N"/>
    <property type="match status" value="1"/>
</dbReference>
<accession>A0ABX8B739</accession>
<feature type="domain" description="PHB accumulation regulatory" evidence="2">
    <location>
        <begin position="70"/>
        <end position="108"/>
    </location>
</feature>
<feature type="domain" description="PHA accumulation regulator DNA-binding N-terminal" evidence="3">
    <location>
        <begin position="6"/>
        <end position="64"/>
    </location>
</feature>
<evidence type="ECO:0000259" key="2">
    <source>
        <dbReference type="Pfam" id="PF05233"/>
    </source>
</evidence>
<evidence type="ECO:0000313" key="4">
    <source>
        <dbReference type="EMBL" id="QUV95505.1"/>
    </source>
</evidence>
<dbReference type="NCBIfam" id="TIGR01848">
    <property type="entry name" value="PHA_reg_PhaR"/>
    <property type="match status" value="1"/>
</dbReference>
<feature type="region of interest" description="Disordered" evidence="1">
    <location>
        <begin position="128"/>
        <end position="175"/>
    </location>
</feature>
<feature type="compositionally biased region" description="Basic residues" evidence="1">
    <location>
        <begin position="145"/>
        <end position="154"/>
    </location>
</feature>
<dbReference type="InterPro" id="IPR010134">
    <property type="entry name" value="PHA_reg_PhaR"/>
</dbReference>
<dbReference type="InterPro" id="IPR007897">
    <property type="entry name" value="PHB_accumulat"/>
</dbReference>
<dbReference type="EMBL" id="CP072643">
    <property type="protein sequence ID" value="QUV95505.1"/>
    <property type="molecule type" value="Genomic_DNA"/>
</dbReference>
<gene>
    <name evidence="4" type="primary">phaR</name>
    <name evidence="4" type="ORF">J8C05_11740</name>
</gene>
<dbReference type="Pfam" id="PF05233">
    <property type="entry name" value="PHB_acc"/>
    <property type="match status" value="1"/>
</dbReference>
<reference evidence="4 5" key="1">
    <citation type="submission" date="2021-03" db="EMBL/GenBank/DDBJ databases">
        <title>Genomic and phenotypic characterization of Chloracidobacterium isolates provides evidence for multiple species.</title>
        <authorList>
            <person name="Saini M.K."/>
            <person name="Costas A.M.G."/>
            <person name="Tank M."/>
            <person name="Bryant D.A."/>
        </authorList>
    </citation>
    <scope>NUCLEOTIDE SEQUENCE [LARGE SCALE GENOMIC DNA]</scope>
    <source>
        <strain evidence="4 5">N</strain>
    </source>
</reference>
<organism evidence="4 5">
    <name type="scientific">Chloracidobacterium sp. N</name>
    <dbReference type="NCBI Taxonomy" id="2821540"/>
    <lineage>
        <taxon>Bacteria</taxon>
        <taxon>Pseudomonadati</taxon>
        <taxon>Acidobacteriota</taxon>
        <taxon>Terriglobia</taxon>
        <taxon>Terriglobales</taxon>
        <taxon>Acidobacteriaceae</taxon>
        <taxon>Chloracidobacterium</taxon>
        <taxon>Chloracidobacterium aggregatum</taxon>
    </lineage>
</organism>